<dbReference type="EMBL" id="JACBZM010000002">
    <property type="protein sequence ID" value="NYI47919.1"/>
    <property type="molecule type" value="Genomic_DNA"/>
</dbReference>
<reference evidence="2 3" key="1">
    <citation type="submission" date="2020-07" db="EMBL/GenBank/DDBJ databases">
        <title>Sequencing the genomes of 1000 actinobacteria strains.</title>
        <authorList>
            <person name="Klenk H.-P."/>
        </authorList>
    </citation>
    <scope>NUCLEOTIDE SEQUENCE [LARGE SCALE GENOMIC DNA]</scope>
    <source>
        <strain evidence="2 3">DSM 15131</strain>
    </source>
</reference>
<dbReference type="Proteomes" id="UP000562045">
    <property type="component" value="Unassembled WGS sequence"/>
</dbReference>
<protein>
    <submittedName>
        <fullName evidence="2">Uncharacterized protein</fullName>
    </submittedName>
</protein>
<sequence>MKDDEPRLTDPVAAVDHVRRLARETAASEGYRAAADAVMNARREYRIMPLKRSEAPPDRLATWDAVRLETRSLVPMAMGGTKEHALFDERVATPGGQPLPQRPGWAPDPAVALQAAALRAQHAAEPSRPPATSPSPVTDRAPRR</sequence>
<comment type="caution">
    <text evidence="2">The sequence shown here is derived from an EMBL/GenBank/DDBJ whole genome shotgun (WGS) entry which is preliminary data.</text>
</comment>
<accession>A0A7Y9ZLX9</accession>
<gene>
    <name evidence="2" type="ORF">BJ993_005065</name>
</gene>
<evidence type="ECO:0000313" key="3">
    <source>
        <dbReference type="Proteomes" id="UP000562045"/>
    </source>
</evidence>
<feature type="region of interest" description="Disordered" evidence="1">
    <location>
        <begin position="116"/>
        <end position="144"/>
    </location>
</feature>
<evidence type="ECO:0000313" key="2">
    <source>
        <dbReference type="EMBL" id="NYI47919.1"/>
    </source>
</evidence>
<dbReference type="RefSeq" id="WP_179652915.1">
    <property type="nucleotide sequence ID" value="NZ_JACBZM010000002.1"/>
</dbReference>
<evidence type="ECO:0000256" key="1">
    <source>
        <dbReference type="SAM" id="MobiDB-lite"/>
    </source>
</evidence>
<organism evidence="2 3">
    <name type="scientific">Nocardioides aromaticivorans</name>
    <dbReference type="NCBI Taxonomy" id="200618"/>
    <lineage>
        <taxon>Bacteria</taxon>
        <taxon>Bacillati</taxon>
        <taxon>Actinomycetota</taxon>
        <taxon>Actinomycetes</taxon>
        <taxon>Propionibacteriales</taxon>
        <taxon>Nocardioidaceae</taxon>
        <taxon>Nocardioides</taxon>
    </lineage>
</organism>
<name>A0A7Y9ZLX9_9ACTN</name>
<proteinExistence type="predicted"/>
<dbReference type="AlphaFoldDB" id="A0A7Y9ZLX9"/>